<evidence type="ECO:0000313" key="2">
    <source>
        <dbReference type="EMBL" id="PHH55636.1"/>
    </source>
</evidence>
<feature type="signal peptide" evidence="1">
    <location>
        <begin position="1"/>
        <end position="22"/>
    </location>
</feature>
<reference evidence="2 3" key="1">
    <citation type="journal article" date="2013" name="Fungal Biol.">
        <title>Analysis of microsatellite markers in the genome of the plant pathogen Ceratocystis fimbriata.</title>
        <authorList>
            <person name="Simpson M.C."/>
            <person name="Wilken P.M."/>
            <person name="Coetzee M.P."/>
            <person name="Wingfield M.J."/>
            <person name="Wingfield B.D."/>
        </authorList>
    </citation>
    <scope>NUCLEOTIDE SEQUENCE [LARGE SCALE GENOMIC DNA]</scope>
    <source>
        <strain evidence="2 3">CBS 114723</strain>
    </source>
</reference>
<keyword evidence="1" id="KW-0732">Signal</keyword>
<gene>
    <name evidence="2" type="ORF">CFIMG_008626RA00001</name>
</gene>
<organism evidence="2 3">
    <name type="scientific">Ceratocystis fimbriata CBS 114723</name>
    <dbReference type="NCBI Taxonomy" id="1035309"/>
    <lineage>
        <taxon>Eukaryota</taxon>
        <taxon>Fungi</taxon>
        <taxon>Dikarya</taxon>
        <taxon>Ascomycota</taxon>
        <taxon>Pezizomycotina</taxon>
        <taxon>Sordariomycetes</taxon>
        <taxon>Hypocreomycetidae</taxon>
        <taxon>Microascales</taxon>
        <taxon>Ceratocystidaceae</taxon>
        <taxon>Ceratocystis</taxon>
    </lineage>
</organism>
<reference evidence="2 3" key="2">
    <citation type="journal article" date="2013" name="IMA Fungus">
        <title>IMA Genome-F 1: Ceratocystis fimbriata: Draft nuclear genome sequence for the plant pathogen, Ceratocystis fimbriata.</title>
        <authorList>
            <person name="Wilken P.M."/>
            <person name="Steenkamp E.T."/>
            <person name="Wingfield M.J."/>
            <person name="de Beer Z.W."/>
            <person name="Wingfield B.D."/>
        </authorList>
    </citation>
    <scope>NUCLEOTIDE SEQUENCE [LARGE SCALE GENOMIC DNA]</scope>
    <source>
        <strain evidence="2 3">CBS 114723</strain>
    </source>
</reference>
<dbReference type="EMBL" id="APWK03000009">
    <property type="protein sequence ID" value="PHH55636.1"/>
    <property type="molecule type" value="Genomic_DNA"/>
</dbReference>
<evidence type="ECO:0000313" key="3">
    <source>
        <dbReference type="Proteomes" id="UP000222788"/>
    </source>
</evidence>
<keyword evidence="3" id="KW-1185">Reference proteome</keyword>
<name>A0A2C5XHQ4_9PEZI</name>
<evidence type="ECO:0000256" key="1">
    <source>
        <dbReference type="SAM" id="SignalP"/>
    </source>
</evidence>
<comment type="caution">
    <text evidence="2">The sequence shown here is derived from an EMBL/GenBank/DDBJ whole genome shotgun (WGS) entry which is preliminary data.</text>
</comment>
<protein>
    <recommendedName>
        <fullName evidence="4">SCP domain-containing protein</fullName>
    </recommendedName>
</protein>
<dbReference type="Proteomes" id="UP000222788">
    <property type="component" value="Unassembled WGS sequence"/>
</dbReference>
<proteinExistence type="predicted"/>
<dbReference type="AlphaFoldDB" id="A0A2C5XHQ4"/>
<feature type="chain" id="PRO_5012474099" description="SCP domain-containing protein" evidence="1">
    <location>
        <begin position="23"/>
        <end position="209"/>
    </location>
</feature>
<evidence type="ECO:0008006" key="4">
    <source>
        <dbReference type="Google" id="ProtNLM"/>
    </source>
</evidence>
<accession>A0A2C5XHQ4</accession>
<sequence>MQLLNLSQLAFVAAMFSAQAIAGDKKVPPPSDLGLKISDGKFYGQKDVTSDVDFSAYVYVTKGLQSIQVEKLKNPENNIKSYEAVLSIWKDQSELTLEDLDHISYNNVPSPDLEIVDKALRTKGRDPFKENPIYGITISRDSEADEEAWNHLITASFAKEAEEICDEYEGMSNRYIKSFVIGVDCDFHNRFVGIYFGIKGDQSTENTLP</sequence>